<dbReference type="EMBL" id="MFGX01000060">
    <property type="protein sequence ID" value="OGF55242.1"/>
    <property type="molecule type" value="Genomic_DNA"/>
</dbReference>
<sequence length="230" mass="26930">MTRLVFDIETVGMPFESFDGVQQQYLMKFVEQEGTLESRARKREEIIQLLNLNATTAQVVAIGMLNVESRKGRVYYQSPEKEQWYSEDRRIEFESGSEREILEKFWEAVRPYSQFVTFNGRGFDCPFLMLRSAIHGIKPTRNLMPYRYDSKIHCDLLDQLTFYGAVRKFNLDFCCKAFAIESPKSHGITGLDVGTLFAQGKHRDIALYCFDDVRATAELYQRWKEFLSFE</sequence>
<dbReference type="STRING" id="1817864.A2Z21_00365"/>
<accession>A0A1F5UVT3</accession>
<evidence type="ECO:0000313" key="3">
    <source>
        <dbReference type="Proteomes" id="UP000179157"/>
    </source>
</evidence>
<dbReference type="SUPFAM" id="SSF53098">
    <property type="entry name" value="Ribonuclease H-like"/>
    <property type="match status" value="1"/>
</dbReference>
<evidence type="ECO:0000313" key="2">
    <source>
        <dbReference type="EMBL" id="OGF55242.1"/>
    </source>
</evidence>
<dbReference type="Gene3D" id="3.30.420.10">
    <property type="entry name" value="Ribonuclease H-like superfamily/Ribonuclease H"/>
    <property type="match status" value="1"/>
</dbReference>
<dbReference type="AlphaFoldDB" id="A0A1F5UVT3"/>
<dbReference type="InterPro" id="IPR036397">
    <property type="entry name" value="RNaseH_sf"/>
</dbReference>
<dbReference type="InterPro" id="IPR019288">
    <property type="entry name" value="3'-5'_exonuclease_PolB-like"/>
</dbReference>
<dbReference type="Pfam" id="PF10108">
    <property type="entry name" value="DNA_pol_B_exo2"/>
    <property type="match status" value="1"/>
</dbReference>
<dbReference type="Proteomes" id="UP000179157">
    <property type="component" value="Unassembled WGS sequence"/>
</dbReference>
<dbReference type="GO" id="GO:0003676">
    <property type="term" value="F:nucleic acid binding"/>
    <property type="evidence" value="ECO:0007669"/>
    <property type="project" value="InterPro"/>
</dbReference>
<gene>
    <name evidence="2" type="ORF">A2Z21_00365</name>
</gene>
<organism evidence="2 3">
    <name type="scientific">Fraserbacteria sp. (strain RBG_16_55_9)</name>
    <dbReference type="NCBI Taxonomy" id="1817864"/>
    <lineage>
        <taxon>Bacteria</taxon>
        <taxon>Candidatus Fraseribacteriota</taxon>
    </lineage>
</organism>
<comment type="caution">
    <text evidence="2">The sequence shown here is derived from an EMBL/GenBank/DDBJ whole genome shotgun (WGS) entry which is preliminary data.</text>
</comment>
<evidence type="ECO:0000259" key="1">
    <source>
        <dbReference type="Pfam" id="PF10108"/>
    </source>
</evidence>
<name>A0A1F5UVT3_FRAXR</name>
<dbReference type="InterPro" id="IPR012337">
    <property type="entry name" value="RNaseH-like_sf"/>
</dbReference>
<proteinExistence type="predicted"/>
<protein>
    <recommendedName>
        <fullName evidence="1">Predicted 3'-5' exonuclease PolB-like domain-containing protein</fullName>
    </recommendedName>
</protein>
<reference evidence="2 3" key="1">
    <citation type="journal article" date="2016" name="Nat. Commun.">
        <title>Thousands of microbial genomes shed light on interconnected biogeochemical processes in an aquifer system.</title>
        <authorList>
            <person name="Anantharaman K."/>
            <person name="Brown C.T."/>
            <person name="Hug L.A."/>
            <person name="Sharon I."/>
            <person name="Castelle C.J."/>
            <person name="Probst A.J."/>
            <person name="Thomas B.C."/>
            <person name="Singh A."/>
            <person name="Wilkins M.J."/>
            <person name="Karaoz U."/>
            <person name="Brodie E.L."/>
            <person name="Williams K.H."/>
            <person name="Hubbard S.S."/>
            <person name="Banfield J.F."/>
        </authorList>
    </citation>
    <scope>NUCLEOTIDE SEQUENCE [LARGE SCALE GENOMIC DNA]</scope>
    <source>
        <strain evidence="3">RBG_16_55_9</strain>
    </source>
</reference>
<feature type="domain" description="Predicted 3'-5' exonuclease PolB-like" evidence="1">
    <location>
        <begin position="91"/>
        <end position="224"/>
    </location>
</feature>